<sequence>MKAYNYEEFKKERLSDPHLKAEYDFLEEEFTLSKEIIQLRKDKNLTQKELAHEIGSSQPAIARLESGNYRNLSLSFLRKVATALDAVPEVHLKRKAN</sequence>
<name>A0A5C1QH70_9SPIO</name>
<proteinExistence type="predicted"/>
<organism evidence="2 3">
    <name type="scientific">Oceanispirochaeta crateris</name>
    <dbReference type="NCBI Taxonomy" id="2518645"/>
    <lineage>
        <taxon>Bacteria</taxon>
        <taxon>Pseudomonadati</taxon>
        <taxon>Spirochaetota</taxon>
        <taxon>Spirochaetia</taxon>
        <taxon>Spirochaetales</taxon>
        <taxon>Spirochaetaceae</taxon>
        <taxon>Oceanispirochaeta</taxon>
    </lineage>
</organism>
<dbReference type="AlphaFoldDB" id="A0A5C1QH70"/>
<evidence type="ECO:0000313" key="2">
    <source>
        <dbReference type="EMBL" id="QEN06837.1"/>
    </source>
</evidence>
<dbReference type="SMART" id="SM00530">
    <property type="entry name" value="HTH_XRE"/>
    <property type="match status" value="1"/>
</dbReference>
<gene>
    <name evidence="2" type="ORF">EXM22_02075</name>
</gene>
<evidence type="ECO:0000259" key="1">
    <source>
        <dbReference type="PROSITE" id="PS50943"/>
    </source>
</evidence>
<dbReference type="CDD" id="cd00093">
    <property type="entry name" value="HTH_XRE"/>
    <property type="match status" value="1"/>
</dbReference>
<dbReference type="Proteomes" id="UP000324209">
    <property type="component" value="Chromosome"/>
</dbReference>
<dbReference type="GO" id="GO:0003677">
    <property type="term" value="F:DNA binding"/>
    <property type="evidence" value="ECO:0007669"/>
    <property type="project" value="InterPro"/>
</dbReference>
<dbReference type="OrthoDB" id="2325690at2"/>
<accession>A0A5C1QH70</accession>
<dbReference type="EMBL" id="CP036150">
    <property type="protein sequence ID" value="QEN06837.1"/>
    <property type="molecule type" value="Genomic_DNA"/>
</dbReference>
<dbReference type="Gene3D" id="1.10.260.40">
    <property type="entry name" value="lambda repressor-like DNA-binding domains"/>
    <property type="match status" value="1"/>
</dbReference>
<protein>
    <submittedName>
        <fullName evidence="2">XRE family transcriptional regulator</fullName>
    </submittedName>
</protein>
<dbReference type="PROSITE" id="PS50943">
    <property type="entry name" value="HTH_CROC1"/>
    <property type="match status" value="1"/>
</dbReference>
<dbReference type="SUPFAM" id="SSF47413">
    <property type="entry name" value="lambda repressor-like DNA-binding domains"/>
    <property type="match status" value="1"/>
</dbReference>
<dbReference type="RefSeq" id="WP_149484920.1">
    <property type="nucleotide sequence ID" value="NZ_CP036150.1"/>
</dbReference>
<dbReference type="InterPro" id="IPR010982">
    <property type="entry name" value="Lambda_DNA-bd_dom_sf"/>
</dbReference>
<feature type="domain" description="HTH cro/C1-type" evidence="1">
    <location>
        <begin position="36"/>
        <end position="90"/>
    </location>
</feature>
<dbReference type="InterPro" id="IPR001387">
    <property type="entry name" value="Cro/C1-type_HTH"/>
</dbReference>
<dbReference type="Pfam" id="PF01381">
    <property type="entry name" value="HTH_3"/>
    <property type="match status" value="1"/>
</dbReference>
<reference evidence="2 3" key="1">
    <citation type="submission" date="2019-02" db="EMBL/GenBank/DDBJ databases">
        <title>Complete Genome Sequence and Methylome Analysis of free living Spirochaetas.</title>
        <authorList>
            <person name="Fomenkov A."/>
            <person name="Dubinina G."/>
            <person name="Leshcheva N."/>
            <person name="Mikheeva N."/>
            <person name="Grabovich M."/>
            <person name="Vincze T."/>
            <person name="Roberts R.J."/>
        </authorList>
    </citation>
    <scope>NUCLEOTIDE SEQUENCE [LARGE SCALE GENOMIC DNA]</scope>
    <source>
        <strain evidence="2 3">K2</strain>
    </source>
</reference>
<dbReference type="KEGG" id="ock:EXM22_02075"/>
<evidence type="ECO:0000313" key="3">
    <source>
        <dbReference type="Proteomes" id="UP000324209"/>
    </source>
</evidence>
<keyword evidence="3" id="KW-1185">Reference proteome</keyword>